<gene>
    <name evidence="8" type="ORF">CU635_16880</name>
    <name evidence="9" type="ORF">CVD25_08490</name>
</gene>
<evidence type="ECO:0000259" key="6">
    <source>
        <dbReference type="Pfam" id="PF02016"/>
    </source>
</evidence>
<feature type="domain" description="LD-carboxypeptidase C-terminal" evidence="7">
    <location>
        <begin position="177"/>
        <end position="291"/>
    </location>
</feature>
<dbReference type="GO" id="GO:0008236">
    <property type="term" value="F:serine-type peptidase activity"/>
    <property type="evidence" value="ECO:0007669"/>
    <property type="project" value="UniProtKB-KW"/>
</dbReference>
<dbReference type="InterPro" id="IPR040921">
    <property type="entry name" value="Peptidase_S66C"/>
</dbReference>
<dbReference type="AlphaFoldDB" id="A0A2N5GIA5"/>
<dbReference type="InterPro" id="IPR027461">
    <property type="entry name" value="Carboxypeptidase_A_C_sf"/>
</dbReference>
<dbReference type="GO" id="GO:0006508">
    <property type="term" value="P:proteolysis"/>
    <property type="evidence" value="ECO:0007669"/>
    <property type="project" value="UniProtKB-KW"/>
</dbReference>
<keyword evidence="11" id="KW-1185">Reference proteome</keyword>
<protein>
    <submittedName>
        <fullName evidence="8">LD-carboxypeptidase</fullName>
    </submittedName>
</protein>
<dbReference type="EMBL" id="PGVD01000022">
    <property type="protein sequence ID" value="PLR98394.1"/>
    <property type="molecule type" value="Genomic_DNA"/>
</dbReference>
<dbReference type="InterPro" id="IPR003507">
    <property type="entry name" value="S66_fam"/>
</dbReference>
<accession>A0A2N5GIA5</accession>
<dbReference type="PIRSF" id="PIRSF028757">
    <property type="entry name" value="LD-carboxypeptidase"/>
    <property type="match status" value="1"/>
</dbReference>
<feature type="domain" description="LD-carboxypeptidase N-terminal" evidence="6">
    <location>
        <begin position="14"/>
        <end position="130"/>
    </location>
</feature>
<evidence type="ECO:0000313" key="8">
    <source>
        <dbReference type="EMBL" id="PLR80728.1"/>
    </source>
</evidence>
<sequence>MIIKPKRLEKGDTVGVIAPASPPKEENLRRGLPFLEELGLTIKLGKHLFKRNGYLAGSDHDRLEDLHAMFADQQVKAVFCACGGYGTARIADQINYQIISVNPKIFWGYSDITFLHAAIHQLTGLVTFHGPMLASDIGNDDSHPVSRELFRQLFQPELLNYSEQHSRLKTLVAGSARGPLVGGNLSLLTSTMGTPFEVDTKGKLLLIEDINEEPRSIDRMLNQLKMAGKLDDAAGFIVGDFKNCLPEREDSLTLEEVVNHYIAAAGKLALSEFMIGHCSRNLSLPLGCTAHMDADQKNCQSRVESSKGVRYENRTFANLSRSSTACEAI</sequence>
<evidence type="ECO:0000256" key="1">
    <source>
        <dbReference type="ARBA" id="ARBA00010233"/>
    </source>
</evidence>
<evidence type="ECO:0000256" key="4">
    <source>
        <dbReference type="ARBA" id="ARBA00022801"/>
    </source>
</evidence>
<dbReference type="Gene3D" id="3.50.30.60">
    <property type="entry name" value="LD-carboxypeptidase A C-terminal domain-like"/>
    <property type="match status" value="1"/>
</dbReference>
<dbReference type="CDD" id="cd07025">
    <property type="entry name" value="Peptidase_S66"/>
    <property type="match status" value="1"/>
</dbReference>
<evidence type="ECO:0000256" key="2">
    <source>
        <dbReference type="ARBA" id="ARBA00022645"/>
    </source>
</evidence>
<comment type="caution">
    <text evidence="8">The sequence shown here is derived from an EMBL/GenBank/DDBJ whole genome shotgun (WGS) entry which is preliminary data.</text>
</comment>
<dbReference type="OrthoDB" id="9807329at2"/>
<dbReference type="Pfam" id="PF17676">
    <property type="entry name" value="Peptidase_S66C"/>
    <property type="match status" value="1"/>
</dbReference>
<evidence type="ECO:0000313" key="11">
    <source>
        <dbReference type="Proteomes" id="UP000235114"/>
    </source>
</evidence>
<dbReference type="SUPFAM" id="SSF141986">
    <property type="entry name" value="LD-carboxypeptidase A C-terminal domain-like"/>
    <property type="match status" value="1"/>
</dbReference>
<dbReference type="InterPro" id="IPR027478">
    <property type="entry name" value="LdcA_N"/>
</dbReference>
<dbReference type="Pfam" id="PF02016">
    <property type="entry name" value="Peptidase_S66"/>
    <property type="match status" value="1"/>
</dbReference>
<dbReference type="Proteomes" id="UP000235114">
    <property type="component" value="Unassembled WGS sequence"/>
</dbReference>
<dbReference type="PANTHER" id="PTHR30237">
    <property type="entry name" value="MURAMOYLTETRAPEPTIDE CARBOXYPEPTIDASE"/>
    <property type="match status" value="1"/>
</dbReference>
<dbReference type="SUPFAM" id="SSF52317">
    <property type="entry name" value="Class I glutamine amidotransferase-like"/>
    <property type="match status" value="1"/>
</dbReference>
<keyword evidence="2 8" id="KW-0121">Carboxypeptidase</keyword>
<keyword evidence="4" id="KW-0378">Hydrolase</keyword>
<dbReference type="Gene3D" id="3.40.50.10740">
    <property type="entry name" value="Class I glutamine amidotransferase-like"/>
    <property type="match status" value="1"/>
</dbReference>
<dbReference type="RefSeq" id="WP_101578555.1">
    <property type="nucleotide sequence ID" value="NZ_PGVA01000044.1"/>
</dbReference>
<reference evidence="9 11" key="2">
    <citation type="submission" date="2017-12" db="EMBL/GenBank/DDBJ databases">
        <title>Comparative Functional Genomics of Dry Heat Resistant strains isolated from the Viking Spacecraft.</title>
        <authorList>
            <person name="Seuylemezian A."/>
            <person name="Cooper K."/>
            <person name="Vaishampayan P."/>
        </authorList>
    </citation>
    <scope>NUCLEOTIDE SEQUENCE [LARGE SCALE GENOMIC DNA]</scope>
    <source>
        <strain evidence="9 11">ATCC 29669</strain>
    </source>
</reference>
<dbReference type="InterPro" id="IPR040449">
    <property type="entry name" value="Peptidase_S66_N"/>
</dbReference>
<keyword evidence="5" id="KW-0720">Serine protease</keyword>
<evidence type="ECO:0000256" key="3">
    <source>
        <dbReference type="ARBA" id="ARBA00022670"/>
    </source>
</evidence>
<dbReference type="PANTHER" id="PTHR30237:SF2">
    <property type="entry name" value="MUREIN TETRAPEPTIDE CARBOXYPEPTIDASE"/>
    <property type="match status" value="1"/>
</dbReference>
<dbReference type="Proteomes" id="UP000234951">
    <property type="component" value="Unassembled WGS sequence"/>
</dbReference>
<evidence type="ECO:0000259" key="7">
    <source>
        <dbReference type="Pfam" id="PF17676"/>
    </source>
</evidence>
<dbReference type="GO" id="GO:0004180">
    <property type="term" value="F:carboxypeptidase activity"/>
    <property type="evidence" value="ECO:0007669"/>
    <property type="project" value="UniProtKB-KW"/>
</dbReference>
<reference evidence="8 10" key="1">
    <citation type="submission" date="2017-11" db="EMBL/GenBank/DDBJ databases">
        <title>Comparitive Functional Genomics of Dry Heat Resistant strains isolated from the Viking Spacecraft.</title>
        <authorList>
            <person name="Seuylemezian A."/>
            <person name="Cooper K."/>
            <person name="Vaishampayan P."/>
        </authorList>
    </citation>
    <scope>NUCLEOTIDE SEQUENCE [LARGE SCALE GENOMIC DNA]</scope>
    <source>
        <strain evidence="8 10">M4.6</strain>
    </source>
</reference>
<keyword evidence="3" id="KW-0645">Protease</keyword>
<evidence type="ECO:0000313" key="10">
    <source>
        <dbReference type="Proteomes" id="UP000234951"/>
    </source>
</evidence>
<dbReference type="EMBL" id="PGVA01000044">
    <property type="protein sequence ID" value="PLR80728.1"/>
    <property type="molecule type" value="Genomic_DNA"/>
</dbReference>
<evidence type="ECO:0000313" key="9">
    <source>
        <dbReference type="EMBL" id="PLR98394.1"/>
    </source>
</evidence>
<comment type="similarity">
    <text evidence="1">Belongs to the peptidase S66 family.</text>
</comment>
<evidence type="ECO:0000256" key="5">
    <source>
        <dbReference type="ARBA" id="ARBA00022825"/>
    </source>
</evidence>
<organism evidence="8 10">
    <name type="scientific">Bacillus canaveralius</name>
    <dbReference type="NCBI Taxonomy" id="1403243"/>
    <lineage>
        <taxon>Bacteria</taxon>
        <taxon>Bacillati</taxon>
        <taxon>Bacillota</taxon>
        <taxon>Bacilli</taxon>
        <taxon>Bacillales</taxon>
        <taxon>Bacillaceae</taxon>
        <taxon>Bacillus</taxon>
    </lineage>
</organism>
<proteinExistence type="inferred from homology"/>
<dbReference type="InterPro" id="IPR029062">
    <property type="entry name" value="Class_I_gatase-like"/>
</dbReference>
<name>A0A2N5GIA5_9BACI</name>